<dbReference type="SUPFAM" id="SSF47413">
    <property type="entry name" value="lambda repressor-like DNA-binding domains"/>
    <property type="match status" value="1"/>
</dbReference>
<keyword evidence="4" id="KW-1185">Reference proteome</keyword>
<evidence type="ECO:0000256" key="1">
    <source>
        <dbReference type="SAM" id="MobiDB-lite"/>
    </source>
</evidence>
<dbReference type="Gene3D" id="1.10.260.40">
    <property type="entry name" value="lambda repressor-like DNA-binding domains"/>
    <property type="match status" value="1"/>
</dbReference>
<dbReference type="Pfam" id="PF01381">
    <property type="entry name" value="HTH_3"/>
    <property type="match status" value="1"/>
</dbReference>
<dbReference type="RefSeq" id="WP_376838685.1">
    <property type="nucleotide sequence ID" value="NZ_JBHMAU010000027.1"/>
</dbReference>
<feature type="region of interest" description="Disordered" evidence="1">
    <location>
        <begin position="67"/>
        <end position="93"/>
    </location>
</feature>
<dbReference type="EMBL" id="JBHMAU010000027">
    <property type="protein sequence ID" value="MFB9775497.1"/>
    <property type="molecule type" value="Genomic_DNA"/>
</dbReference>
<dbReference type="Proteomes" id="UP001589707">
    <property type="component" value="Unassembled WGS sequence"/>
</dbReference>
<gene>
    <name evidence="3" type="ORF">ACFFN1_03585</name>
</gene>
<organism evidence="3 4">
    <name type="scientific">Brevibacterium otitidis</name>
    <dbReference type="NCBI Taxonomy" id="53364"/>
    <lineage>
        <taxon>Bacteria</taxon>
        <taxon>Bacillati</taxon>
        <taxon>Actinomycetota</taxon>
        <taxon>Actinomycetes</taxon>
        <taxon>Micrococcales</taxon>
        <taxon>Brevibacteriaceae</taxon>
        <taxon>Brevibacterium</taxon>
    </lineage>
</organism>
<name>A0ABV5WZ75_9MICO</name>
<evidence type="ECO:0000313" key="3">
    <source>
        <dbReference type="EMBL" id="MFB9775497.1"/>
    </source>
</evidence>
<sequence length="93" mass="9727">MAAEVRAWLARRGLNQLWLAELLGIGQSAISKRLRGVLPFSVPELMLTATALNLSLAELLGNELVNERSPHPKGGGSASVVAGAGLDPATSRL</sequence>
<evidence type="ECO:0000259" key="2">
    <source>
        <dbReference type="PROSITE" id="PS50943"/>
    </source>
</evidence>
<reference evidence="3 4" key="1">
    <citation type="submission" date="2024-09" db="EMBL/GenBank/DDBJ databases">
        <authorList>
            <person name="Sun Q."/>
            <person name="Mori K."/>
        </authorList>
    </citation>
    <scope>NUCLEOTIDE SEQUENCE [LARGE SCALE GENOMIC DNA]</scope>
    <source>
        <strain evidence="3 4">JCM 11683</strain>
    </source>
</reference>
<protein>
    <submittedName>
        <fullName evidence="3">Helix-turn-helix domain-containing protein</fullName>
    </submittedName>
</protein>
<dbReference type="PROSITE" id="PS50943">
    <property type="entry name" value="HTH_CROC1"/>
    <property type="match status" value="1"/>
</dbReference>
<evidence type="ECO:0000313" key="4">
    <source>
        <dbReference type="Proteomes" id="UP001589707"/>
    </source>
</evidence>
<dbReference type="CDD" id="cd00093">
    <property type="entry name" value="HTH_XRE"/>
    <property type="match status" value="1"/>
</dbReference>
<proteinExistence type="predicted"/>
<dbReference type="SMART" id="SM00530">
    <property type="entry name" value="HTH_XRE"/>
    <property type="match status" value="1"/>
</dbReference>
<accession>A0ABV5WZ75</accession>
<feature type="domain" description="HTH cro/C1-type" evidence="2">
    <location>
        <begin position="5"/>
        <end position="59"/>
    </location>
</feature>
<dbReference type="InterPro" id="IPR010982">
    <property type="entry name" value="Lambda_DNA-bd_dom_sf"/>
</dbReference>
<dbReference type="InterPro" id="IPR001387">
    <property type="entry name" value="Cro/C1-type_HTH"/>
</dbReference>
<comment type="caution">
    <text evidence="3">The sequence shown here is derived from an EMBL/GenBank/DDBJ whole genome shotgun (WGS) entry which is preliminary data.</text>
</comment>